<dbReference type="Pfam" id="PF03845">
    <property type="entry name" value="Spore_permease"/>
    <property type="match status" value="1"/>
</dbReference>
<dbReference type="PANTHER" id="PTHR34975">
    <property type="entry name" value="SPORE GERMINATION PROTEIN A2"/>
    <property type="match status" value="1"/>
</dbReference>
<keyword evidence="5 8" id="KW-0812">Transmembrane</keyword>
<dbReference type="Gene3D" id="1.20.1740.10">
    <property type="entry name" value="Amino acid/polyamine transporter I"/>
    <property type="match status" value="1"/>
</dbReference>
<keyword evidence="7 8" id="KW-0472">Membrane</keyword>
<keyword evidence="6 8" id="KW-1133">Transmembrane helix</keyword>
<evidence type="ECO:0000256" key="3">
    <source>
        <dbReference type="ARBA" id="ARBA00022448"/>
    </source>
</evidence>
<dbReference type="Proteomes" id="UP000808914">
    <property type="component" value="Unassembled WGS sequence"/>
</dbReference>
<feature type="transmembrane region" description="Helical" evidence="8">
    <location>
        <begin position="302"/>
        <end position="321"/>
    </location>
</feature>
<gene>
    <name evidence="9" type="ORF">JOD45_000181</name>
</gene>
<dbReference type="PANTHER" id="PTHR34975:SF2">
    <property type="entry name" value="SPORE GERMINATION PROTEIN A2"/>
    <property type="match status" value="1"/>
</dbReference>
<evidence type="ECO:0000256" key="5">
    <source>
        <dbReference type="ARBA" id="ARBA00022692"/>
    </source>
</evidence>
<keyword evidence="4" id="KW-0309">Germination</keyword>
<comment type="caution">
    <text evidence="9">The sequence shown here is derived from an EMBL/GenBank/DDBJ whole genome shotgun (WGS) entry which is preliminary data.</text>
</comment>
<feature type="transmembrane region" description="Helical" evidence="8">
    <location>
        <begin position="184"/>
        <end position="207"/>
    </location>
</feature>
<comment type="similarity">
    <text evidence="2">Belongs to the amino acid-polyamine-organocation (APC) superfamily. Spore germination protein (SGP) (TC 2.A.3.9) family.</text>
</comment>
<evidence type="ECO:0000313" key="10">
    <source>
        <dbReference type="Proteomes" id="UP000808914"/>
    </source>
</evidence>
<accession>A0ABS2PW97</accession>
<name>A0ABS2PW97_9BACL</name>
<feature type="transmembrane region" description="Helical" evidence="8">
    <location>
        <begin position="268"/>
        <end position="290"/>
    </location>
</feature>
<evidence type="ECO:0000256" key="1">
    <source>
        <dbReference type="ARBA" id="ARBA00004141"/>
    </source>
</evidence>
<evidence type="ECO:0000256" key="6">
    <source>
        <dbReference type="ARBA" id="ARBA00022989"/>
    </source>
</evidence>
<protein>
    <submittedName>
        <fullName evidence="9">Spore germination protein KB</fullName>
    </submittedName>
</protein>
<feature type="transmembrane region" description="Helical" evidence="8">
    <location>
        <begin position="219"/>
        <end position="239"/>
    </location>
</feature>
<organism evidence="9 10">
    <name type="scientific">Scopulibacillus daqui</name>
    <dbReference type="NCBI Taxonomy" id="1469162"/>
    <lineage>
        <taxon>Bacteria</taxon>
        <taxon>Bacillati</taxon>
        <taxon>Bacillota</taxon>
        <taxon>Bacilli</taxon>
        <taxon>Bacillales</taxon>
        <taxon>Sporolactobacillaceae</taxon>
        <taxon>Scopulibacillus</taxon>
    </lineage>
</organism>
<feature type="transmembrane region" description="Helical" evidence="8">
    <location>
        <begin position="12"/>
        <end position="34"/>
    </location>
</feature>
<keyword evidence="10" id="KW-1185">Reference proteome</keyword>
<feature type="transmembrane region" description="Helical" evidence="8">
    <location>
        <begin position="333"/>
        <end position="357"/>
    </location>
</feature>
<comment type="subcellular location">
    <subcellularLocation>
        <location evidence="1">Membrane</location>
        <topology evidence="1">Multi-pass membrane protein</topology>
    </subcellularLocation>
</comment>
<sequence length="372" mass="41645">MIEKRKITSAQMAIIMYTSITSTGILLLPSAAFQYAKRDIWLALIIGAALGLFTVFAACRLHQYFPKKTLIQYSEQLLGRFAGKLIGFIYIFFVIYLNSFILREYSESIISNFLSSTPLFIVMGSMVFVCSLGVRSGIEVLGRCAQIFMPVIVLLFLLILILLIPELEPLNILPVMENGIIPPIKGSLVAMIWFGEYILISSLLPFVSDPNKGLKNGMTSVLATLSAIVMVSLVILSLFGQLMGDYLFPVIVAARYISIADFVEHVEAIIMAIWVLGAFMKISLFYYVTVLETAQWFKLSDYRPLVFPLGLLLVIFCRWIFPNLQQLIESVGLAFTAFSVSIEIGLPVLLLISAFIFQKLRQNKGNQRNESV</sequence>
<evidence type="ECO:0000256" key="4">
    <source>
        <dbReference type="ARBA" id="ARBA00022544"/>
    </source>
</evidence>
<dbReference type="RefSeq" id="WP_205001962.1">
    <property type="nucleotide sequence ID" value="NZ_JAFBER010000001.1"/>
</dbReference>
<reference evidence="9 10" key="1">
    <citation type="submission" date="2021-01" db="EMBL/GenBank/DDBJ databases">
        <title>Genomic Encyclopedia of Type Strains, Phase IV (KMG-IV): sequencing the most valuable type-strain genomes for metagenomic binning, comparative biology and taxonomic classification.</title>
        <authorList>
            <person name="Goeker M."/>
        </authorList>
    </citation>
    <scope>NUCLEOTIDE SEQUENCE [LARGE SCALE GENOMIC DNA]</scope>
    <source>
        <strain evidence="9 10">DSM 28236</strain>
    </source>
</reference>
<evidence type="ECO:0000256" key="8">
    <source>
        <dbReference type="SAM" id="Phobius"/>
    </source>
</evidence>
<proteinExistence type="inferred from homology"/>
<feature type="transmembrane region" description="Helical" evidence="8">
    <location>
        <begin position="40"/>
        <end position="61"/>
    </location>
</feature>
<feature type="transmembrane region" description="Helical" evidence="8">
    <location>
        <begin position="146"/>
        <end position="164"/>
    </location>
</feature>
<evidence type="ECO:0000313" key="9">
    <source>
        <dbReference type="EMBL" id="MBM7643990.1"/>
    </source>
</evidence>
<evidence type="ECO:0000256" key="2">
    <source>
        <dbReference type="ARBA" id="ARBA00007998"/>
    </source>
</evidence>
<keyword evidence="3" id="KW-0813">Transport</keyword>
<evidence type="ECO:0000256" key="7">
    <source>
        <dbReference type="ARBA" id="ARBA00023136"/>
    </source>
</evidence>
<feature type="transmembrane region" description="Helical" evidence="8">
    <location>
        <begin position="113"/>
        <end position="134"/>
    </location>
</feature>
<dbReference type="NCBIfam" id="TIGR00912">
    <property type="entry name" value="2A0309"/>
    <property type="match status" value="1"/>
</dbReference>
<dbReference type="EMBL" id="JAFBER010000001">
    <property type="protein sequence ID" value="MBM7643990.1"/>
    <property type="molecule type" value="Genomic_DNA"/>
</dbReference>
<feature type="transmembrane region" description="Helical" evidence="8">
    <location>
        <begin position="81"/>
        <end position="101"/>
    </location>
</feature>
<dbReference type="InterPro" id="IPR004761">
    <property type="entry name" value="Spore_GerAB"/>
</dbReference>